<dbReference type="STRING" id="2518989.IMCC3088_1985"/>
<comment type="caution">
    <text evidence="7">The sequence shown here is derived from an EMBL/GenBank/DDBJ whole genome shotgun (WGS) entry which is preliminary data.</text>
</comment>
<dbReference type="GO" id="GO:0009247">
    <property type="term" value="P:glycolipid biosynthetic process"/>
    <property type="evidence" value="ECO:0007669"/>
    <property type="project" value="UniProtKB-ARBA"/>
</dbReference>
<name>F3KYN2_9GAMM</name>
<evidence type="ECO:0000256" key="1">
    <source>
        <dbReference type="ARBA" id="ARBA00004533"/>
    </source>
</evidence>
<dbReference type="AlphaFoldDB" id="F3KYN2"/>
<keyword evidence="3" id="KW-0997">Cell inner membrane</keyword>
<accession>F3KYN2</accession>
<keyword evidence="5" id="KW-0472">Membrane</keyword>
<sequence>MSAEPLDQTDLTLVPLGYKLGSKLPLWVLHRCADLVWPLLFYLIRYRRKVVDQNLKIAFPDMTGKQRRQLARRFYRGFVDTAFETIKALDMPAAEFTRRVKMINDHILTEAMQNRTQPVIVTTLHMGNWEWMLHAVALHFNTIIDPVYKPLHSEKSERFIQALRDRFGGKSLKMADTARNVMRHRKRFRLVSMVADQAPSGAERAHWIPLFGQVTGFYTGAETLARATNIPLVFASCRRVKRGYYEVTFKELAPQPIERKADGNPITELYRDLVEDAVRAQPEDWLWSNRRFKRQPPSDAVANQ</sequence>
<dbReference type="Proteomes" id="UP000005615">
    <property type="component" value="Unassembled WGS sequence"/>
</dbReference>
<evidence type="ECO:0000256" key="3">
    <source>
        <dbReference type="ARBA" id="ARBA00022519"/>
    </source>
</evidence>
<evidence type="ECO:0000256" key="2">
    <source>
        <dbReference type="ARBA" id="ARBA00022475"/>
    </source>
</evidence>
<keyword evidence="4 7" id="KW-0808">Transferase</keyword>
<keyword evidence="2" id="KW-1003">Cell membrane</keyword>
<protein>
    <submittedName>
        <fullName evidence="7">Lipid A biosynthesis lauroyl acyltransferase</fullName>
    </submittedName>
</protein>
<dbReference type="GO" id="GO:0016746">
    <property type="term" value="F:acyltransferase activity"/>
    <property type="evidence" value="ECO:0007669"/>
    <property type="project" value="UniProtKB-KW"/>
</dbReference>
<keyword evidence="6 7" id="KW-0012">Acyltransferase</keyword>
<evidence type="ECO:0000256" key="6">
    <source>
        <dbReference type="ARBA" id="ARBA00023315"/>
    </source>
</evidence>
<evidence type="ECO:0000313" key="8">
    <source>
        <dbReference type="Proteomes" id="UP000005615"/>
    </source>
</evidence>
<dbReference type="PANTHER" id="PTHR30606:SF10">
    <property type="entry name" value="PHOSPHATIDYLINOSITOL MANNOSIDE ACYLTRANSFERASE"/>
    <property type="match status" value="1"/>
</dbReference>
<comment type="subcellular location">
    <subcellularLocation>
        <location evidence="1">Cell inner membrane</location>
    </subcellularLocation>
</comment>
<dbReference type="eggNOG" id="COG1560">
    <property type="taxonomic scope" value="Bacteria"/>
</dbReference>
<dbReference type="PANTHER" id="PTHR30606">
    <property type="entry name" value="LIPID A BIOSYNTHESIS LAUROYL ACYLTRANSFERASE"/>
    <property type="match status" value="1"/>
</dbReference>
<evidence type="ECO:0000256" key="5">
    <source>
        <dbReference type="ARBA" id="ARBA00023136"/>
    </source>
</evidence>
<dbReference type="EMBL" id="AEIG01000005">
    <property type="protein sequence ID" value="EGG30796.1"/>
    <property type="molecule type" value="Genomic_DNA"/>
</dbReference>
<evidence type="ECO:0000256" key="4">
    <source>
        <dbReference type="ARBA" id="ARBA00022679"/>
    </source>
</evidence>
<reference evidence="7 8" key="1">
    <citation type="journal article" date="2011" name="J. Bacteriol.">
        <title>Genome sequence of strain IMCC3088, a proteorhodopsin-containing marine bacterium belonging to the OM60/NOR5 clade.</title>
        <authorList>
            <person name="Jang Y."/>
            <person name="Oh H.M."/>
            <person name="Kang I."/>
            <person name="Lee K."/>
            <person name="Yang S.J."/>
            <person name="Cho J.C."/>
        </authorList>
    </citation>
    <scope>NUCLEOTIDE SEQUENCE [LARGE SCALE GENOMIC DNA]</scope>
    <source>
        <strain evidence="7 8">IMCC3088</strain>
    </source>
</reference>
<proteinExistence type="predicted"/>
<organism evidence="7 8">
    <name type="scientific">Aequoribacter fuscus</name>
    <dbReference type="NCBI Taxonomy" id="2518989"/>
    <lineage>
        <taxon>Bacteria</taxon>
        <taxon>Pseudomonadati</taxon>
        <taxon>Pseudomonadota</taxon>
        <taxon>Gammaproteobacteria</taxon>
        <taxon>Cellvibrionales</taxon>
        <taxon>Halieaceae</taxon>
        <taxon>Aequoribacter</taxon>
    </lineage>
</organism>
<evidence type="ECO:0000313" key="7">
    <source>
        <dbReference type="EMBL" id="EGG30796.1"/>
    </source>
</evidence>
<dbReference type="InterPro" id="IPR004960">
    <property type="entry name" value="LipA_acyltrans"/>
</dbReference>
<keyword evidence="8" id="KW-1185">Reference proteome</keyword>
<dbReference type="OrthoDB" id="9803456at2"/>
<dbReference type="RefSeq" id="WP_009574499.1">
    <property type="nucleotide sequence ID" value="NZ_AEIG01000005.1"/>
</dbReference>
<gene>
    <name evidence="7" type="ORF">IMCC3088_1985</name>
</gene>
<dbReference type="Pfam" id="PF03279">
    <property type="entry name" value="Lip_A_acyltrans"/>
    <property type="match status" value="1"/>
</dbReference>
<dbReference type="GO" id="GO:0005886">
    <property type="term" value="C:plasma membrane"/>
    <property type="evidence" value="ECO:0007669"/>
    <property type="project" value="UniProtKB-SubCell"/>
</dbReference>
<dbReference type="CDD" id="cd07984">
    <property type="entry name" value="LPLAT_LABLAT-like"/>
    <property type="match status" value="1"/>
</dbReference>